<dbReference type="Pfam" id="PF12947">
    <property type="entry name" value="EGF_3"/>
    <property type="match status" value="2"/>
</dbReference>
<dbReference type="SUPFAM" id="SSF57196">
    <property type="entry name" value="EGF/Laminin"/>
    <property type="match status" value="5"/>
</dbReference>
<keyword evidence="7" id="KW-0106">Calcium</keyword>
<keyword evidence="11" id="KW-0325">Glycoprotein</keyword>
<evidence type="ECO:0000313" key="17">
    <source>
        <dbReference type="EMBL" id="KAH3692107.1"/>
    </source>
</evidence>
<feature type="disulfide bond" evidence="12">
    <location>
        <begin position="492"/>
        <end position="501"/>
    </location>
</feature>
<organism evidence="17 18">
    <name type="scientific">Dreissena polymorpha</name>
    <name type="common">Zebra mussel</name>
    <name type="synonym">Mytilus polymorpha</name>
    <dbReference type="NCBI Taxonomy" id="45954"/>
    <lineage>
        <taxon>Eukaryota</taxon>
        <taxon>Metazoa</taxon>
        <taxon>Spiralia</taxon>
        <taxon>Lophotrochozoa</taxon>
        <taxon>Mollusca</taxon>
        <taxon>Bivalvia</taxon>
        <taxon>Autobranchia</taxon>
        <taxon>Heteroconchia</taxon>
        <taxon>Euheterodonta</taxon>
        <taxon>Imparidentia</taxon>
        <taxon>Neoheterodontei</taxon>
        <taxon>Myida</taxon>
        <taxon>Dreissenoidea</taxon>
        <taxon>Dreissenidae</taxon>
        <taxon>Dreissena</taxon>
    </lineage>
</organism>
<dbReference type="SMART" id="SM00181">
    <property type="entry name" value="EGF"/>
    <property type="match status" value="12"/>
</dbReference>
<protein>
    <recommendedName>
        <fullName evidence="19">Mucin-like protein</fullName>
    </recommendedName>
</protein>
<feature type="disulfide bond" evidence="12">
    <location>
        <begin position="647"/>
        <end position="656"/>
    </location>
</feature>
<dbReference type="FunFam" id="2.10.25.10:FF:000038">
    <property type="entry name" value="Fibrillin 2"/>
    <property type="match status" value="2"/>
</dbReference>
<keyword evidence="8 14" id="KW-1133">Transmembrane helix</keyword>
<feature type="compositionally biased region" description="Polar residues" evidence="13">
    <location>
        <begin position="50"/>
        <end position="63"/>
    </location>
</feature>
<evidence type="ECO:0000256" key="7">
    <source>
        <dbReference type="ARBA" id="ARBA00022837"/>
    </source>
</evidence>
<feature type="compositionally biased region" description="Low complexity" evidence="13">
    <location>
        <begin position="202"/>
        <end position="325"/>
    </location>
</feature>
<dbReference type="GO" id="GO:0023052">
    <property type="term" value="P:signaling"/>
    <property type="evidence" value="ECO:0007669"/>
    <property type="project" value="UniProtKB-ARBA"/>
</dbReference>
<dbReference type="PROSITE" id="PS01186">
    <property type="entry name" value="EGF_2"/>
    <property type="match status" value="8"/>
</dbReference>
<dbReference type="Pfam" id="PF00094">
    <property type="entry name" value="VWD"/>
    <property type="match status" value="1"/>
</dbReference>
<dbReference type="InterPro" id="IPR000742">
    <property type="entry name" value="EGF"/>
</dbReference>
<keyword evidence="18" id="KW-1185">Reference proteome</keyword>
<feature type="compositionally biased region" description="Polar residues" evidence="13">
    <location>
        <begin position="137"/>
        <end position="147"/>
    </location>
</feature>
<evidence type="ECO:0000256" key="5">
    <source>
        <dbReference type="ARBA" id="ARBA00022729"/>
    </source>
</evidence>
<name>A0A9D3Y1T6_DREPO</name>
<feature type="domain" description="EGF-like" evidence="15">
    <location>
        <begin position="621"/>
        <end position="657"/>
    </location>
</feature>
<feature type="disulfide bond" evidence="12">
    <location>
        <begin position="1813"/>
        <end position="1822"/>
    </location>
</feature>
<feature type="transmembrane region" description="Helical" evidence="14">
    <location>
        <begin position="1835"/>
        <end position="1858"/>
    </location>
</feature>
<feature type="region of interest" description="Disordered" evidence="13">
    <location>
        <begin position="12"/>
        <end position="93"/>
    </location>
</feature>
<keyword evidence="10 12" id="KW-1015">Disulfide bond</keyword>
<dbReference type="GO" id="GO:0007154">
    <property type="term" value="P:cell communication"/>
    <property type="evidence" value="ECO:0007669"/>
    <property type="project" value="UniProtKB-ARBA"/>
</dbReference>
<evidence type="ECO:0000256" key="8">
    <source>
        <dbReference type="ARBA" id="ARBA00022989"/>
    </source>
</evidence>
<dbReference type="InterPro" id="IPR024731">
    <property type="entry name" value="NELL2-like_EGF"/>
</dbReference>
<dbReference type="Pfam" id="PF06119">
    <property type="entry name" value="NIDO"/>
    <property type="match status" value="1"/>
</dbReference>
<feature type="disulfide bond" evidence="12">
    <location>
        <begin position="568"/>
        <end position="577"/>
    </location>
</feature>
<feature type="domain" description="EGF-like" evidence="15">
    <location>
        <begin position="580"/>
        <end position="620"/>
    </location>
</feature>
<feature type="compositionally biased region" description="Low complexity" evidence="13">
    <location>
        <begin position="64"/>
        <end position="93"/>
    </location>
</feature>
<evidence type="ECO:0000259" key="16">
    <source>
        <dbReference type="PROSITE" id="PS51233"/>
    </source>
</evidence>
<dbReference type="Proteomes" id="UP000828390">
    <property type="component" value="Unassembled WGS sequence"/>
</dbReference>
<evidence type="ECO:0000256" key="14">
    <source>
        <dbReference type="SAM" id="Phobius"/>
    </source>
</evidence>
<feature type="domain" description="EGF-like" evidence="15">
    <location>
        <begin position="1786"/>
        <end position="1823"/>
    </location>
</feature>
<dbReference type="Gene3D" id="2.10.25.10">
    <property type="entry name" value="Laminin"/>
    <property type="match status" value="11"/>
</dbReference>
<evidence type="ECO:0000256" key="9">
    <source>
        <dbReference type="ARBA" id="ARBA00023136"/>
    </source>
</evidence>
<feature type="domain" description="VWFD" evidence="16">
    <location>
        <begin position="1048"/>
        <end position="1240"/>
    </location>
</feature>
<dbReference type="InterPro" id="IPR052235">
    <property type="entry name" value="Nephronectin_domain"/>
</dbReference>
<keyword evidence="3 12" id="KW-0245">EGF-like domain</keyword>
<dbReference type="PANTHER" id="PTHR24050">
    <property type="entry name" value="PA14 DOMAIN-CONTAINING PROTEIN"/>
    <property type="match status" value="1"/>
</dbReference>
<keyword evidence="6" id="KW-0677">Repeat</keyword>
<reference evidence="17" key="1">
    <citation type="journal article" date="2019" name="bioRxiv">
        <title>The Genome of the Zebra Mussel, Dreissena polymorpha: A Resource for Invasive Species Research.</title>
        <authorList>
            <person name="McCartney M.A."/>
            <person name="Auch B."/>
            <person name="Kono T."/>
            <person name="Mallez S."/>
            <person name="Zhang Y."/>
            <person name="Obille A."/>
            <person name="Becker A."/>
            <person name="Abrahante J.E."/>
            <person name="Garbe J."/>
            <person name="Badalamenti J.P."/>
            <person name="Herman A."/>
            <person name="Mangelson H."/>
            <person name="Liachko I."/>
            <person name="Sullivan S."/>
            <person name="Sone E.D."/>
            <person name="Koren S."/>
            <person name="Silverstein K.A.T."/>
            <person name="Beckman K.B."/>
            <person name="Gohl D.M."/>
        </authorList>
    </citation>
    <scope>NUCLEOTIDE SEQUENCE</scope>
    <source>
        <strain evidence="17">Duluth1</strain>
        <tissue evidence="17">Whole animal</tissue>
    </source>
</reference>
<feature type="region of interest" description="Disordered" evidence="13">
    <location>
        <begin position="202"/>
        <end position="389"/>
    </location>
</feature>
<evidence type="ECO:0000313" key="18">
    <source>
        <dbReference type="Proteomes" id="UP000828390"/>
    </source>
</evidence>
<feature type="disulfide bond" evidence="12">
    <location>
        <begin position="530"/>
        <end position="539"/>
    </location>
</feature>
<evidence type="ECO:0000256" key="6">
    <source>
        <dbReference type="ARBA" id="ARBA00022737"/>
    </source>
</evidence>
<feature type="domain" description="EGF-like" evidence="15">
    <location>
        <begin position="1542"/>
        <end position="1582"/>
    </location>
</feature>
<comment type="caution">
    <text evidence="17">The sequence shown here is derived from an EMBL/GenBank/DDBJ whole genome shotgun (WGS) entry which is preliminary data.</text>
</comment>
<evidence type="ECO:0000256" key="1">
    <source>
        <dbReference type="ARBA" id="ARBA00004251"/>
    </source>
</evidence>
<feature type="disulfide bond" evidence="12">
    <location>
        <begin position="454"/>
        <end position="463"/>
    </location>
</feature>
<dbReference type="PROSITE" id="PS50026">
    <property type="entry name" value="EGF_3"/>
    <property type="match status" value="9"/>
</dbReference>
<evidence type="ECO:0000259" key="15">
    <source>
        <dbReference type="PROSITE" id="PS50026"/>
    </source>
</evidence>
<feature type="disulfide bond" evidence="12">
    <location>
        <begin position="1794"/>
        <end position="1811"/>
    </location>
</feature>
<dbReference type="SMART" id="SM00179">
    <property type="entry name" value="EGF_CA"/>
    <property type="match status" value="11"/>
</dbReference>
<dbReference type="PROSITE" id="PS51233">
    <property type="entry name" value="VWFD"/>
    <property type="match status" value="1"/>
</dbReference>
<proteinExistence type="predicted"/>
<dbReference type="InterPro" id="IPR049883">
    <property type="entry name" value="NOTCH1_EGF-like"/>
</dbReference>
<dbReference type="SMART" id="SM00216">
    <property type="entry name" value="VWD"/>
    <property type="match status" value="1"/>
</dbReference>
<dbReference type="PRINTS" id="PR00010">
    <property type="entry name" value="EGFBLOOD"/>
</dbReference>
<dbReference type="EMBL" id="JAIWYP010000025">
    <property type="protein sequence ID" value="KAH3692107.1"/>
    <property type="molecule type" value="Genomic_DNA"/>
</dbReference>
<feature type="compositionally biased region" description="Low complexity" evidence="13">
    <location>
        <begin position="13"/>
        <end position="49"/>
    </location>
</feature>
<feature type="domain" description="EGF-like" evidence="15">
    <location>
        <begin position="466"/>
        <end position="502"/>
    </location>
</feature>
<comment type="subcellular location">
    <subcellularLocation>
        <location evidence="1">Cell membrane</location>
        <topology evidence="1">Single-pass type I membrane protein</topology>
    </subcellularLocation>
</comment>
<dbReference type="FunFam" id="2.10.25.10:FF:000575">
    <property type="entry name" value="Crumbs, isoform C"/>
    <property type="match status" value="1"/>
</dbReference>
<dbReference type="InterPro" id="IPR009030">
    <property type="entry name" value="Growth_fac_rcpt_cys_sf"/>
</dbReference>
<feature type="compositionally biased region" description="Low complexity" evidence="13">
    <location>
        <begin position="148"/>
        <end position="165"/>
    </location>
</feature>
<keyword evidence="2" id="KW-1003">Cell membrane</keyword>
<feature type="compositionally biased region" description="Basic and acidic residues" evidence="13">
    <location>
        <begin position="1937"/>
        <end position="1959"/>
    </location>
</feature>
<dbReference type="FunFam" id="2.10.25.10:FF:000391">
    <property type="entry name" value="Weary, isoform C"/>
    <property type="match status" value="1"/>
</dbReference>
<feature type="compositionally biased region" description="Low complexity" evidence="13">
    <location>
        <begin position="125"/>
        <end position="136"/>
    </location>
</feature>
<dbReference type="PROSITE" id="PS01187">
    <property type="entry name" value="EGF_CA"/>
    <property type="match status" value="4"/>
</dbReference>
<comment type="caution">
    <text evidence="12">Lacks conserved residue(s) required for the propagation of feature annotation.</text>
</comment>
<evidence type="ECO:0008006" key="19">
    <source>
        <dbReference type="Google" id="ProtNLM"/>
    </source>
</evidence>
<evidence type="ECO:0000256" key="3">
    <source>
        <dbReference type="ARBA" id="ARBA00022536"/>
    </source>
</evidence>
<dbReference type="SMART" id="SM00539">
    <property type="entry name" value="NIDO"/>
    <property type="match status" value="1"/>
</dbReference>
<sequence>MVFVCNGIIAENTTTTSPTSSPITTTGTATSSFTTTTTTTPTTQTSTATFNYTEKSSTSIQENSTSGISTSSSSSYSSTTDGLSTNPSASESSSAYTASITIETASAAVNTTVSTITAAIDLSTTDPTSLTTNIPTLSGTTSPTVNGTPTSSSITSSPSDTSSSDNLITTTLEISPTSMASTQAPVDNSTSSTFSTYAVTSTSTIIPSTDQPSSTSPSSGSTTTSTPASSPSPPINSASSSVAASQMTTSATSSSQPGTTDTGSTTASTPAYSPSPSITSSSSSVATSQMATSATSSPEPSTIDTVSSTSASPATSTSSIQTSPIETASTTTGTAANVSSTNLPSISLSTIPITSTTTTTLPPTLSPNVTMQTSPIETTSTTTGTAANVSSTNLPSISLSTIPINSTTTTSLPPTVSPNVTTPTPTTDINECASNPCKNGSTCNDRINNYTCTCAPGLAGQNCDQDINECASSPCQHGATCQDQTNGFTCSCVAGYTGVRCETNVNECASNPCKNGGACSDRVNNYTCTCAPGWAGGNCDINIDECLSNPCQNGSTCNDGVNNYTCTCAPGYEGRNCNININECERKTHACHKYADCTDTVGNYSCSCRHGFLGDGFKCEDINECATNGTCGNGDCFNVPGTYRCFCRPGWTGNNCTQDIDECSTTKPCSKDANCSNTEGNYTCQCLDGYRGDGHECVFEVLITVTSSPPKRYGDDNVYGPFTINGGLAYFGQFYDTFYVSVNGYLTLGRSHSSTYPPSTSGSWPRMPVIAPLWADIQMGPDQNLDSFIEISDNITDTSVLKAISVAMKISSNFTKAIAVTWRGAVPYPYSRNFKHETAVFQVIVATDNEQTFMVFNYDQKLFNWTKGFARYVAIGYSTEDLSRGDVRFTTETFTNINNQSNIGVNGRWLFNVTSSTADSKLKCYNAIQSIHIKALDSLRLQAEPCPCRYEQAIRDRRFRYLTYDGMYKFESRFQQIISGNTVRQRCHYSSFGSLIIGYSDGGYLDIPNNADFEALYTACCSNSLASCQNLFYNVHPSDTCIRYRPPTPASAWGDPHIKTLDGAEYTFNGRGEYILVKSQDSFEVQVRTDNINNNTDASIFVGLALRNGTDGDSMIIVLNTTNKHADIFINGKHNSTFSAANVLNISAKGFEIHSDVNNTGTLYIDLESQLSLKVTISDILDIVVTMPTSNNTQGLLGNNDGSKENDYVLRDGRQLLLNATEQDLYQFGTSWNINASESLFNATYGGSKTFDFYNNNSIKPVHFISDSLNNESKMEKYFDKCSGKINYTEAKYICKNNSACLVDTAASCDGSFGNNTLNTDVVETKAAQQLQNNPPFIEIVGNNGSNIVFITNGKDLEITVNVTDDKDSGVHATLISNGTFESGSNPFKMTKEFVKILRDQTMYLNFNASDSMGAYTELQTIIYYCGCNDSLQCNYDFILEDGKVSEKFYRAKCNCPDDVTDQYCDERFSKCEMCYNNVSCTNGTCGSCPDGLSGDGIKCNDVNECNDDVKKCSQKCENTLGSYKCSCFNGYQYKNDTICEDINECILQMDNCLASQVCINTDGSFKCECRPGYMNINGMCSEDRYSSVFGGNLSFTVATSFSTDIKIKADINIYLYSTFSTLNAAFEIVDIKPLPGRKRRDTEDQNKKKMFTHFVVYVFNSINYTTFQGMWNNRKDDEILTRLSVIIDVDDSQSSLFSETVGTCSIHSLIDCDLSTTTCKYENGKQFCECKKGFEGFNIYHTSCSDINECAPGNEVCEGNCSNTLGSYTCTCQPGFQYDGIRQCTDLCKPNPCKNDGQCIHGEQENQYLCKCKDNWAGQNCDEENQETKKLRTIAIAVGSVFGAGCLLLLCVVFGMYRRNKAMNGDFYTRRPLSMDFDDSRYDLRATSIPMRKDDFPIDDDTSTAFSIPRPAVSTTNAYDPVGQKSAYDLLEEQEAAKVGEAKPLTEEGRPEGEELGKENPSFVHSEASASSTRRASKNPYEYF</sequence>
<feature type="domain" description="EGF-like" evidence="15">
    <location>
        <begin position="504"/>
        <end position="540"/>
    </location>
</feature>
<dbReference type="Pfam" id="PF00008">
    <property type="entry name" value="EGF"/>
    <property type="match status" value="5"/>
</dbReference>
<dbReference type="PROSITE" id="PS00022">
    <property type="entry name" value="EGF_1"/>
    <property type="match status" value="6"/>
</dbReference>
<dbReference type="FunFam" id="2.10.25.10:FF:000005">
    <property type="entry name" value="Fibrillin 2"/>
    <property type="match status" value="1"/>
</dbReference>
<evidence type="ECO:0000256" key="12">
    <source>
        <dbReference type="PROSITE-ProRule" id="PRU00076"/>
    </source>
</evidence>
<keyword evidence="9 14" id="KW-0472">Membrane</keyword>
<dbReference type="InterPro" id="IPR001846">
    <property type="entry name" value="VWF_type-D"/>
</dbReference>
<dbReference type="SUPFAM" id="SSF57184">
    <property type="entry name" value="Growth factor receptor domain"/>
    <property type="match status" value="3"/>
</dbReference>
<feature type="domain" description="EGF-like" evidence="15">
    <location>
        <begin position="428"/>
        <end position="464"/>
    </location>
</feature>
<feature type="compositionally biased region" description="Polar residues" evidence="13">
    <location>
        <begin position="326"/>
        <end position="342"/>
    </location>
</feature>
<feature type="compositionally biased region" description="Low complexity" evidence="13">
    <location>
        <begin position="343"/>
        <end position="389"/>
    </location>
</feature>
<dbReference type="PANTHER" id="PTHR24050:SF28">
    <property type="entry name" value="UROMODULIN-LIKE"/>
    <property type="match status" value="1"/>
</dbReference>
<keyword evidence="5" id="KW-0732">Signal</keyword>
<dbReference type="Pfam" id="PF07645">
    <property type="entry name" value="EGF_CA"/>
    <property type="match status" value="4"/>
</dbReference>
<dbReference type="GO" id="GO:0005509">
    <property type="term" value="F:calcium ion binding"/>
    <property type="evidence" value="ECO:0007669"/>
    <property type="project" value="InterPro"/>
</dbReference>
<dbReference type="CDD" id="cd00054">
    <property type="entry name" value="EGF_CA"/>
    <property type="match status" value="8"/>
</dbReference>
<dbReference type="FunFam" id="2.10.25.10:FF:000004">
    <property type="entry name" value="Neurogenic locus notch 1"/>
    <property type="match status" value="1"/>
</dbReference>
<reference evidence="17" key="2">
    <citation type="submission" date="2020-11" db="EMBL/GenBank/DDBJ databases">
        <authorList>
            <person name="McCartney M.A."/>
            <person name="Auch B."/>
            <person name="Kono T."/>
            <person name="Mallez S."/>
            <person name="Becker A."/>
            <person name="Gohl D.M."/>
            <person name="Silverstein K.A.T."/>
            <person name="Koren S."/>
            <person name="Bechman K.B."/>
            <person name="Herman A."/>
            <person name="Abrahante J.E."/>
            <person name="Garbe J."/>
        </authorList>
    </citation>
    <scope>NUCLEOTIDE SEQUENCE</scope>
    <source>
        <strain evidence="17">Duluth1</strain>
        <tissue evidence="17">Whole animal</tissue>
    </source>
</reference>
<feature type="domain" description="EGF-like" evidence="15">
    <location>
        <begin position="542"/>
        <end position="578"/>
    </location>
</feature>
<evidence type="ECO:0000256" key="13">
    <source>
        <dbReference type="SAM" id="MobiDB-lite"/>
    </source>
</evidence>
<feature type="region of interest" description="Disordered" evidence="13">
    <location>
        <begin position="1937"/>
        <end position="1985"/>
    </location>
</feature>
<dbReference type="InterPro" id="IPR001881">
    <property type="entry name" value="EGF-like_Ca-bd_dom"/>
</dbReference>
<dbReference type="GO" id="GO:0007160">
    <property type="term" value="P:cell-matrix adhesion"/>
    <property type="evidence" value="ECO:0007669"/>
    <property type="project" value="InterPro"/>
</dbReference>
<keyword evidence="4 14" id="KW-0812">Transmembrane</keyword>
<dbReference type="InterPro" id="IPR018097">
    <property type="entry name" value="EGF_Ca-bd_CS"/>
</dbReference>
<dbReference type="FunFam" id="2.10.25.10:FF:000143">
    <property type="entry name" value="Protein crumbs 1"/>
    <property type="match status" value="1"/>
</dbReference>
<feature type="region of interest" description="Disordered" evidence="13">
    <location>
        <begin position="125"/>
        <end position="166"/>
    </location>
</feature>
<dbReference type="InterPro" id="IPR000152">
    <property type="entry name" value="EGF-type_Asp/Asn_hydroxyl_site"/>
</dbReference>
<dbReference type="PROSITE" id="PS00010">
    <property type="entry name" value="ASX_HYDROXYL"/>
    <property type="match status" value="9"/>
</dbReference>
<evidence type="ECO:0000256" key="2">
    <source>
        <dbReference type="ARBA" id="ARBA00022475"/>
    </source>
</evidence>
<dbReference type="InterPro" id="IPR003886">
    <property type="entry name" value="NIDO_dom"/>
</dbReference>
<accession>A0A9D3Y1T6</accession>
<dbReference type="GO" id="GO:0005886">
    <property type="term" value="C:plasma membrane"/>
    <property type="evidence" value="ECO:0007669"/>
    <property type="project" value="UniProtKB-SubCell"/>
</dbReference>
<evidence type="ECO:0000256" key="4">
    <source>
        <dbReference type="ARBA" id="ARBA00022692"/>
    </source>
</evidence>
<gene>
    <name evidence="17" type="ORF">DPMN_193919</name>
</gene>
<evidence type="ECO:0000256" key="10">
    <source>
        <dbReference type="ARBA" id="ARBA00023157"/>
    </source>
</evidence>
<feature type="domain" description="EGF-like" evidence="15">
    <location>
        <begin position="659"/>
        <end position="698"/>
    </location>
</feature>
<evidence type="ECO:0000256" key="11">
    <source>
        <dbReference type="ARBA" id="ARBA00023180"/>
    </source>
</evidence>